<comment type="caution">
    <text evidence="2">The sequence shown here is derived from an EMBL/GenBank/DDBJ whole genome shotgun (WGS) entry which is preliminary data.</text>
</comment>
<evidence type="ECO:0000313" key="2">
    <source>
        <dbReference type="EMBL" id="KAJ8982500.1"/>
    </source>
</evidence>
<dbReference type="Proteomes" id="UP001162164">
    <property type="component" value="Unassembled WGS sequence"/>
</dbReference>
<reference evidence="2" key="1">
    <citation type="journal article" date="2023" name="Insect Mol. Biol.">
        <title>Genome sequencing provides insights into the evolution of gene families encoding plant cell wall-degrading enzymes in longhorned beetles.</title>
        <authorList>
            <person name="Shin N.R."/>
            <person name="Okamura Y."/>
            <person name="Kirsch R."/>
            <person name="Pauchet Y."/>
        </authorList>
    </citation>
    <scope>NUCLEOTIDE SEQUENCE</scope>
    <source>
        <strain evidence="2">MMC_N1</strain>
    </source>
</reference>
<keyword evidence="1" id="KW-0732">Signal</keyword>
<sequence length="220" mass="24652">MKVAIFFVVAFAIFAQFFVRPQVLVQKEELPATRKDIVQKIENKLESIKNVRDPIGETNIIFDIPKNDYVNGKLEMAVVFLFGQAKVTMENFAYNDSSSELQFTLFWKDHIVFMTTNNNQITIGNGTDVIEEKSQIRIVFTGLRIQGKALVGESNIYDLSLVTSLASSSFQMSGLLNDDIISVGLSNILTANLKQFLDNHVSSVSKILSPLVEAAINYYL</sequence>
<accession>A0ABQ9JWE2</accession>
<evidence type="ECO:0000313" key="3">
    <source>
        <dbReference type="Proteomes" id="UP001162164"/>
    </source>
</evidence>
<organism evidence="2 3">
    <name type="scientific">Molorchus minor</name>
    <dbReference type="NCBI Taxonomy" id="1323400"/>
    <lineage>
        <taxon>Eukaryota</taxon>
        <taxon>Metazoa</taxon>
        <taxon>Ecdysozoa</taxon>
        <taxon>Arthropoda</taxon>
        <taxon>Hexapoda</taxon>
        <taxon>Insecta</taxon>
        <taxon>Pterygota</taxon>
        <taxon>Neoptera</taxon>
        <taxon>Endopterygota</taxon>
        <taxon>Coleoptera</taxon>
        <taxon>Polyphaga</taxon>
        <taxon>Cucujiformia</taxon>
        <taxon>Chrysomeloidea</taxon>
        <taxon>Cerambycidae</taxon>
        <taxon>Lamiinae</taxon>
        <taxon>Monochamini</taxon>
        <taxon>Molorchus</taxon>
    </lineage>
</organism>
<feature type="chain" id="PRO_5047166746" evidence="1">
    <location>
        <begin position="16"/>
        <end position="220"/>
    </location>
</feature>
<keyword evidence="3" id="KW-1185">Reference proteome</keyword>
<feature type="signal peptide" evidence="1">
    <location>
        <begin position="1"/>
        <end position="15"/>
    </location>
</feature>
<name>A0ABQ9JWE2_9CUCU</name>
<proteinExistence type="predicted"/>
<evidence type="ECO:0000256" key="1">
    <source>
        <dbReference type="SAM" id="SignalP"/>
    </source>
</evidence>
<protein>
    <submittedName>
        <fullName evidence="2">Uncharacterized protein</fullName>
    </submittedName>
</protein>
<dbReference type="EMBL" id="JAPWTJ010000119">
    <property type="protein sequence ID" value="KAJ8982500.1"/>
    <property type="molecule type" value="Genomic_DNA"/>
</dbReference>
<gene>
    <name evidence="2" type="ORF">NQ317_018538</name>
</gene>